<feature type="transmembrane region" description="Helical" evidence="4">
    <location>
        <begin position="251"/>
        <end position="273"/>
    </location>
</feature>
<dbReference type="Gene3D" id="1.20.1250.20">
    <property type="entry name" value="MFS general substrate transporter like domains"/>
    <property type="match status" value="2"/>
</dbReference>
<accession>A0AAF0Y3R6</accession>
<feature type="transmembrane region" description="Helical" evidence="4">
    <location>
        <begin position="121"/>
        <end position="148"/>
    </location>
</feature>
<evidence type="ECO:0000256" key="1">
    <source>
        <dbReference type="ARBA" id="ARBA00004141"/>
    </source>
</evidence>
<dbReference type="InterPro" id="IPR050327">
    <property type="entry name" value="Proton-linked_MCT"/>
</dbReference>
<dbReference type="InterPro" id="IPR036259">
    <property type="entry name" value="MFS_trans_sf"/>
</dbReference>
<dbReference type="RefSeq" id="XP_062625687.1">
    <property type="nucleotide sequence ID" value="XM_062769703.1"/>
</dbReference>
<protein>
    <submittedName>
        <fullName evidence="5">MFS transporter asaE</fullName>
    </submittedName>
</protein>
<comment type="similarity">
    <text evidence="2">Belongs to the major facilitator superfamily. Monocarboxylate porter (TC 2.A.1.13) family.</text>
</comment>
<reference evidence="5" key="1">
    <citation type="submission" date="2023-10" db="EMBL/GenBank/DDBJ databases">
        <authorList>
            <person name="Noh H."/>
        </authorList>
    </citation>
    <scope>NUCLEOTIDE SEQUENCE</scope>
    <source>
        <strain evidence="5">DUCC4014</strain>
    </source>
</reference>
<dbReference type="AlphaFoldDB" id="A0AAF0Y3R6"/>
<keyword evidence="6" id="KW-1185">Reference proteome</keyword>
<proteinExistence type="inferred from homology"/>
<dbReference type="SUPFAM" id="SSF103473">
    <property type="entry name" value="MFS general substrate transporter"/>
    <property type="match status" value="1"/>
</dbReference>
<keyword evidence="4" id="KW-1133">Transmembrane helix</keyword>
<sequence length="525" mass="55102">MPPPPSAAPTPTSPIQAFHPSIAARRASRPTGTRPEPDSLQPTPSPSPPPQAPPAIYRPPKDIETPGPSIPPSRADSFVDLELSVLGPTPGGSTDAVNTSALALEREVAALPPVDGGKDAWLFLLSATLVETTVWGLPYTVGVLHAFWSTKMFPHDEATLTLAATLQTGLMYMSAAFLGPLFTAFPQYEKTMQAVGLVVAAIALIGSAFVTKAWHLVLTFGVLYPFAGATYLPCATLIYEWFQARRGMATGIMFAGTGAGGTVFPFIVQALLGRFGYKATMVAIGLGFLLINAAALAFVRRRVPVGRGAGSARRHRPQIDWSFLKMGGMWAGTLVILFTAMGNFIPSLWIPTFADAIGATRPNGTALVAIMNAASVPGNTLTGYISDRVPPRLAIFGSCALAATATLVLWGFGTTNGLLVGFSIVWGFTALSFVGQWSRMITVISKGDPTLPGLLFSFFTMLKGVGNLTSGPLSTILLNSGEHFRGSIAKGAAGAYGNTNYGILLIYTAAATFAAAIAGTFFPTK</sequence>
<keyword evidence="4" id="KW-0472">Membrane</keyword>
<evidence type="ECO:0000313" key="5">
    <source>
        <dbReference type="EMBL" id="WOO79655.1"/>
    </source>
</evidence>
<dbReference type="EMBL" id="CP086715">
    <property type="protein sequence ID" value="WOO79655.1"/>
    <property type="molecule type" value="Genomic_DNA"/>
</dbReference>
<dbReference type="PANTHER" id="PTHR11360:SF287">
    <property type="entry name" value="MFS MONOCARBOXYLATE TRANSPORTER"/>
    <property type="match status" value="1"/>
</dbReference>
<feature type="transmembrane region" description="Helical" evidence="4">
    <location>
        <begin position="393"/>
        <end position="412"/>
    </location>
</feature>
<feature type="transmembrane region" description="Helical" evidence="4">
    <location>
        <begin position="194"/>
        <end position="210"/>
    </location>
</feature>
<comment type="subcellular location">
    <subcellularLocation>
        <location evidence="1">Membrane</location>
        <topology evidence="1">Multi-pass membrane protein</topology>
    </subcellularLocation>
</comment>
<feature type="transmembrane region" description="Helical" evidence="4">
    <location>
        <begin position="216"/>
        <end position="239"/>
    </location>
</feature>
<feature type="transmembrane region" description="Helical" evidence="4">
    <location>
        <begin position="323"/>
        <end position="345"/>
    </location>
</feature>
<dbReference type="GO" id="GO:0022857">
    <property type="term" value="F:transmembrane transporter activity"/>
    <property type="evidence" value="ECO:0007669"/>
    <property type="project" value="InterPro"/>
</dbReference>
<evidence type="ECO:0000256" key="2">
    <source>
        <dbReference type="ARBA" id="ARBA00006727"/>
    </source>
</evidence>
<dbReference type="Proteomes" id="UP000827549">
    <property type="component" value="Chromosome 2"/>
</dbReference>
<evidence type="ECO:0000256" key="3">
    <source>
        <dbReference type="SAM" id="MobiDB-lite"/>
    </source>
</evidence>
<evidence type="ECO:0000313" key="6">
    <source>
        <dbReference type="Proteomes" id="UP000827549"/>
    </source>
</evidence>
<feature type="compositionally biased region" description="Pro residues" evidence="3">
    <location>
        <begin position="1"/>
        <end position="12"/>
    </location>
</feature>
<feature type="transmembrane region" description="Helical" evidence="4">
    <location>
        <begin position="450"/>
        <end position="469"/>
    </location>
</feature>
<dbReference type="InterPro" id="IPR011701">
    <property type="entry name" value="MFS"/>
</dbReference>
<feature type="compositionally biased region" description="Pro residues" evidence="3">
    <location>
        <begin position="43"/>
        <end position="57"/>
    </location>
</feature>
<dbReference type="Pfam" id="PF07690">
    <property type="entry name" value="MFS_1"/>
    <property type="match status" value="1"/>
</dbReference>
<dbReference type="GO" id="GO:0016020">
    <property type="term" value="C:membrane"/>
    <property type="evidence" value="ECO:0007669"/>
    <property type="project" value="UniProtKB-SubCell"/>
</dbReference>
<keyword evidence="4" id="KW-0812">Transmembrane</keyword>
<name>A0AAF0Y3R6_9TREE</name>
<gene>
    <name evidence="5" type="primary">asaE_4</name>
    <name evidence="5" type="ORF">LOC62_02G003178</name>
</gene>
<organism evidence="5 6">
    <name type="scientific">Vanrija pseudolonga</name>
    <dbReference type="NCBI Taxonomy" id="143232"/>
    <lineage>
        <taxon>Eukaryota</taxon>
        <taxon>Fungi</taxon>
        <taxon>Dikarya</taxon>
        <taxon>Basidiomycota</taxon>
        <taxon>Agaricomycotina</taxon>
        <taxon>Tremellomycetes</taxon>
        <taxon>Trichosporonales</taxon>
        <taxon>Trichosporonaceae</taxon>
        <taxon>Vanrija</taxon>
    </lineage>
</organism>
<feature type="transmembrane region" description="Helical" evidence="4">
    <location>
        <begin position="418"/>
        <end position="438"/>
    </location>
</feature>
<dbReference type="GeneID" id="87806424"/>
<dbReference type="PANTHER" id="PTHR11360">
    <property type="entry name" value="MONOCARBOXYLATE TRANSPORTER"/>
    <property type="match status" value="1"/>
</dbReference>
<feature type="transmembrane region" description="Helical" evidence="4">
    <location>
        <begin position="279"/>
        <end position="299"/>
    </location>
</feature>
<feature type="region of interest" description="Disordered" evidence="3">
    <location>
        <begin position="1"/>
        <end position="75"/>
    </location>
</feature>
<evidence type="ECO:0000256" key="4">
    <source>
        <dbReference type="SAM" id="Phobius"/>
    </source>
</evidence>
<feature type="transmembrane region" description="Helical" evidence="4">
    <location>
        <begin position="501"/>
        <end position="522"/>
    </location>
</feature>
<feature type="transmembrane region" description="Helical" evidence="4">
    <location>
        <begin position="160"/>
        <end position="182"/>
    </location>
</feature>